<dbReference type="InterPro" id="IPR043128">
    <property type="entry name" value="Rev_trsase/Diguanyl_cyclase"/>
</dbReference>
<proteinExistence type="predicted"/>
<name>E9HYZ8_DAPPU</name>
<protein>
    <recommendedName>
        <fullName evidence="2">Reverse transcriptase domain-containing protein</fullName>
    </recommendedName>
</protein>
<evidence type="ECO:0000259" key="2">
    <source>
        <dbReference type="Pfam" id="PF00078"/>
    </source>
</evidence>
<dbReference type="InterPro" id="IPR043502">
    <property type="entry name" value="DNA/RNA_pol_sf"/>
</dbReference>
<dbReference type="PANTHER" id="PTHR31660:SF76">
    <property type="entry name" value="CORE-BINDING (CB) DOMAIN-CONTAINING PROTEIN-RELATED"/>
    <property type="match status" value="1"/>
</dbReference>
<feature type="compositionally biased region" description="Basic and acidic residues" evidence="1">
    <location>
        <begin position="57"/>
        <end position="112"/>
    </location>
</feature>
<organism evidence="3 4">
    <name type="scientific">Daphnia pulex</name>
    <name type="common">Water flea</name>
    <dbReference type="NCBI Taxonomy" id="6669"/>
    <lineage>
        <taxon>Eukaryota</taxon>
        <taxon>Metazoa</taxon>
        <taxon>Ecdysozoa</taxon>
        <taxon>Arthropoda</taxon>
        <taxon>Crustacea</taxon>
        <taxon>Branchiopoda</taxon>
        <taxon>Diplostraca</taxon>
        <taxon>Cladocera</taxon>
        <taxon>Anomopoda</taxon>
        <taxon>Daphniidae</taxon>
        <taxon>Daphnia</taxon>
    </lineage>
</organism>
<dbReference type="EMBL" id="GL733252">
    <property type="protein sequence ID" value="EFX63032.1"/>
    <property type="molecule type" value="Genomic_DNA"/>
</dbReference>
<feature type="compositionally biased region" description="Basic and acidic residues" evidence="1">
    <location>
        <begin position="1"/>
        <end position="13"/>
    </location>
</feature>
<reference evidence="3 4" key="1">
    <citation type="journal article" date="2011" name="Science">
        <title>The ecoresponsive genome of Daphnia pulex.</title>
        <authorList>
            <person name="Colbourne J.K."/>
            <person name="Pfrender M.E."/>
            <person name="Gilbert D."/>
            <person name="Thomas W.K."/>
            <person name="Tucker A."/>
            <person name="Oakley T.H."/>
            <person name="Tokishita S."/>
            <person name="Aerts A."/>
            <person name="Arnold G.J."/>
            <person name="Basu M.K."/>
            <person name="Bauer D.J."/>
            <person name="Caceres C.E."/>
            <person name="Carmel L."/>
            <person name="Casola C."/>
            <person name="Choi J.H."/>
            <person name="Detter J.C."/>
            <person name="Dong Q."/>
            <person name="Dusheyko S."/>
            <person name="Eads B.D."/>
            <person name="Frohlich T."/>
            <person name="Geiler-Samerotte K.A."/>
            <person name="Gerlach D."/>
            <person name="Hatcher P."/>
            <person name="Jogdeo S."/>
            <person name="Krijgsveld J."/>
            <person name="Kriventseva E.V."/>
            <person name="Kultz D."/>
            <person name="Laforsch C."/>
            <person name="Lindquist E."/>
            <person name="Lopez J."/>
            <person name="Manak J.R."/>
            <person name="Muller J."/>
            <person name="Pangilinan J."/>
            <person name="Patwardhan R.P."/>
            <person name="Pitluck S."/>
            <person name="Pritham E.J."/>
            <person name="Rechtsteiner A."/>
            <person name="Rho M."/>
            <person name="Rogozin I.B."/>
            <person name="Sakarya O."/>
            <person name="Salamov A."/>
            <person name="Schaack S."/>
            <person name="Shapiro H."/>
            <person name="Shiga Y."/>
            <person name="Skalitzky C."/>
            <person name="Smith Z."/>
            <person name="Souvorov A."/>
            <person name="Sung W."/>
            <person name="Tang Z."/>
            <person name="Tsuchiya D."/>
            <person name="Tu H."/>
            <person name="Vos H."/>
            <person name="Wang M."/>
            <person name="Wolf Y.I."/>
            <person name="Yamagata H."/>
            <person name="Yamada T."/>
            <person name="Ye Y."/>
            <person name="Shaw J.R."/>
            <person name="Andrews J."/>
            <person name="Crease T.J."/>
            <person name="Tang H."/>
            <person name="Lucas S.M."/>
            <person name="Robertson H.M."/>
            <person name="Bork P."/>
            <person name="Koonin E.V."/>
            <person name="Zdobnov E.M."/>
            <person name="Grigoriev I.V."/>
            <person name="Lynch M."/>
            <person name="Boore J.L."/>
        </authorList>
    </citation>
    <scope>NUCLEOTIDE SEQUENCE [LARGE SCALE GENOMIC DNA]</scope>
</reference>
<sequence length="490" mass="55378">MSIDPNEARGGNDRRRRAPSAVPSLDHRVKNFVVLIDVEQVGEVSQDDEVSVPSESSAERRAYAEIERMRQQREIERQKQRHQQRDREDRLRREQEADRRSREERRNRDARPRSRSRSPHRSRPSQTPVVPAPPATRNALPPSPPPTAGTSERSQHPRKVLVSKEDSGSLADWLNKSVTPAELKGFADKYPIEFEKKEFSLAPPRLDDWMTRRLKESAAHKPAEAAEKTWLSVQLKVLDIAGPLVHLHQLTKQGRPLDMEEVSENVKVALELTAAASYDINRRRLRNILNHTDPRSDYLLEDPKSFSSKQTVSSLFGKRFLEAMLKEADQDEKLSRRGPTGPAPKTAAGPVTRSKSGRGGRGQFPFDNGRGSGRGRRAKGIRLIIYLDDILILSRSFSEALDHCAVVADTLTSLGFVINEAKSVKQPVQRIDYLGVVVDSTKLSFALPKEKMDQESPDRHFSHRKTAKFPSDCRPPGQKKCPDSYTQQPL</sequence>
<dbReference type="Gene3D" id="3.30.70.270">
    <property type="match status" value="1"/>
</dbReference>
<gene>
    <name evidence="3" type="ORF">DAPPUDRAFT_269194</name>
</gene>
<dbReference type="PANTHER" id="PTHR31660">
    <property type="entry name" value="GAG-POL POLYPROTEIN-LIKE PROTEIN-RELATED"/>
    <property type="match status" value="1"/>
</dbReference>
<evidence type="ECO:0000256" key="1">
    <source>
        <dbReference type="SAM" id="MobiDB-lite"/>
    </source>
</evidence>
<dbReference type="GO" id="GO:0071897">
    <property type="term" value="P:DNA biosynthetic process"/>
    <property type="evidence" value="ECO:0007669"/>
    <property type="project" value="UniProtKB-ARBA"/>
</dbReference>
<dbReference type="eggNOG" id="ENOG502T5RZ">
    <property type="taxonomic scope" value="Eukaryota"/>
</dbReference>
<dbReference type="AlphaFoldDB" id="E9HYZ8"/>
<accession>E9HYZ8</accession>
<dbReference type="PhylomeDB" id="E9HYZ8"/>
<feature type="region of interest" description="Disordered" evidence="1">
    <location>
        <begin position="1"/>
        <end position="168"/>
    </location>
</feature>
<keyword evidence="4" id="KW-1185">Reference proteome</keyword>
<dbReference type="InterPro" id="IPR000477">
    <property type="entry name" value="RT_dom"/>
</dbReference>
<feature type="compositionally biased region" description="Basic residues" evidence="1">
    <location>
        <begin position="113"/>
        <end position="123"/>
    </location>
</feature>
<feature type="compositionally biased region" description="Basic and acidic residues" evidence="1">
    <location>
        <begin position="449"/>
        <end position="460"/>
    </location>
</feature>
<feature type="compositionally biased region" description="Low complexity" evidence="1">
    <location>
        <begin position="338"/>
        <end position="352"/>
    </location>
</feature>
<dbReference type="SUPFAM" id="SSF56672">
    <property type="entry name" value="DNA/RNA polymerases"/>
    <property type="match status" value="1"/>
</dbReference>
<feature type="region of interest" description="Disordered" evidence="1">
    <location>
        <begin position="449"/>
        <end position="490"/>
    </location>
</feature>
<feature type="domain" description="Reverse transcriptase" evidence="2">
    <location>
        <begin position="380"/>
        <end position="437"/>
    </location>
</feature>
<dbReference type="HOGENOM" id="CLU_043589_0_0_1"/>
<dbReference type="Proteomes" id="UP000000305">
    <property type="component" value="Unassembled WGS sequence"/>
</dbReference>
<dbReference type="OrthoDB" id="6370150at2759"/>
<dbReference type="KEGG" id="dpx:DAPPUDRAFT_269194"/>
<evidence type="ECO:0000313" key="3">
    <source>
        <dbReference type="EMBL" id="EFX63032.1"/>
    </source>
</evidence>
<dbReference type="Pfam" id="PF00078">
    <property type="entry name" value="RVT_1"/>
    <property type="match status" value="1"/>
</dbReference>
<feature type="region of interest" description="Disordered" evidence="1">
    <location>
        <begin position="330"/>
        <end position="374"/>
    </location>
</feature>
<dbReference type="InParanoid" id="E9HYZ8"/>
<evidence type="ECO:0000313" key="4">
    <source>
        <dbReference type="Proteomes" id="UP000000305"/>
    </source>
</evidence>